<feature type="compositionally biased region" description="Low complexity" evidence="1">
    <location>
        <begin position="480"/>
        <end position="500"/>
    </location>
</feature>
<feature type="region of interest" description="Disordered" evidence="1">
    <location>
        <begin position="377"/>
        <end position="400"/>
    </location>
</feature>
<proteinExistence type="predicted"/>
<dbReference type="Proteomes" id="UP000298390">
    <property type="component" value="Unassembled WGS sequence"/>
</dbReference>
<feature type="compositionally biased region" description="Polar residues" evidence="1">
    <location>
        <begin position="568"/>
        <end position="577"/>
    </location>
</feature>
<dbReference type="InterPro" id="IPR036910">
    <property type="entry name" value="HMG_box_dom_sf"/>
</dbReference>
<reference evidence="2 3" key="1">
    <citation type="submission" date="2019-01" db="EMBL/GenBank/DDBJ databases">
        <title>Genome sequencing of the rare red list fungi Fomitopsis rosea.</title>
        <authorList>
            <person name="Buettner E."/>
            <person name="Kellner H."/>
        </authorList>
    </citation>
    <scope>NUCLEOTIDE SEQUENCE [LARGE SCALE GENOMIC DNA]</scope>
    <source>
        <strain evidence="2 3">DSM 105464</strain>
    </source>
</reference>
<feature type="compositionally biased region" description="Basic and acidic residues" evidence="1">
    <location>
        <begin position="377"/>
        <end position="388"/>
    </location>
</feature>
<evidence type="ECO:0000313" key="3">
    <source>
        <dbReference type="Proteomes" id="UP000298390"/>
    </source>
</evidence>
<dbReference type="Gene3D" id="1.10.30.10">
    <property type="entry name" value="High mobility group box domain"/>
    <property type="match status" value="1"/>
</dbReference>
<evidence type="ECO:0000313" key="2">
    <source>
        <dbReference type="EMBL" id="TFY56288.1"/>
    </source>
</evidence>
<accession>A0A4Y9Y2Y1</accession>
<sequence>MVSVQERLLLERLAKVRRKRSGTIKRKNPNKKPRASRKLLAAEKQELKRVRAERRRTLDDALTAAQEAMWEHAEAMAQQFEKHDPEHYFRLILQKPAKQLDSRRINLWNAFVHSELKTMNDDVPAGTDKFTPPDTSKDLRKRWNAMTMEEKREVTKEAVEELEEMREQKRFGEHSANVSAFHDARRTIPSLEHECDKLRDRTKIQTFFVAFPSEPDAWLKPYVYWSHQGIPDFMQAVFKMSPETFAIRGAAYLTSGVTGVIQNHAQRTLSAKANLTALVKRLLNEASPNPIPQIKYNNFAHNMTKTHGMVVKNYPPGVKFCAPSNLSSLAEVELVTTAWESGTTYWYHLKEDEYQKWEKEYNAALLADAYAENGEETDKALATSRDDAASPARNAAGSSTSTTDYAASAAAASASAASEPAAVSEPAAAAAVSEPAAAATSDPVAIITRSSVAAVTPSSPTAVIVTTPSDLAAPAGGGLTTSSTVSSKGTKRGSATGGSKAKAKKQKKSDGFINHGCVADENGRPVALETTTRKPRKKETKPRKRTKKQAQSLPAAETPQGGSLPGDPSTSVSTGSA</sequence>
<evidence type="ECO:0000256" key="1">
    <source>
        <dbReference type="SAM" id="MobiDB-lite"/>
    </source>
</evidence>
<organism evidence="2 3">
    <name type="scientific">Rhodofomes roseus</name>
    <dbReference type="NCBI Taxonomy" id="34475"/>
    <lineage>
        <taxon>Eukaryota</taxon>
        <taxon>Fungi</taxon>
        <taxon>Dikarya</taxon>
        <taxon>Basidiomycota</taxon>
        <taxon>Agaricomycotina</taxon>
        <taxon>Agaricomycetes</taxon>
        <taxon>Polyporales</taxon>
        <taxon>Rhodofomes</taxon>
    </lineage>
</organism>
<gene>
    <name evidence="2" type="ORF">EVJ58_g7738</name>
</gene>
<protein>
    <submittedName>
        <fullName evidence="2">Uncharacterized protein</fullName>
    </submittedName>
</protein>
<feature type="compositionally biased region" description="Basic residues" evidence="1">
    <location>
        <begin position="533"/>
        <end position="548"/>
    </location>
</feature>
<name>A0A4Y9Y2Y1_9APHY</name>
<comment type="caution">
    <text evidence="2">The sequence shown here is derived from an EMBL/GenBank/DDBJ whole genome shotgun (WGS) entry which is preliminary data.</text>
</comment>
<feature type="region of interest" description="Disordered" evidence="1">
    <location>
        <begin position="469"/>
        <end position="577"/>
    </location>
</feature>
<dbReference type="AlphaFoldDB" id="A0A4Y9Y2Y1"/>
<dbReference type="STRING" id="34475.A0A4Y9Y2Y1"/>
<dbReference type="EMBL" id="SEKV01000517">
    <property type="protein sequence ID" value="TFY56288.1"/>
    <property type="molecule type" value="Genomic_DNA"/>
</dbReference>